<proteinExistence type="predicted"/>
<evidence type="ECO:0000313" key="3">
    <source>
        <dbReference type="EMBL" id="CDS06687.1"/>
    </source>
</evidence>
<sequence>MSTDPSQPSHDPPPPPTPLAEQPLTESAQCHQTTTTPNEPDDIASHENTHENTPDSETTAPSNQNTHTGPAQEYLVKTISWIDFNTREAKDVRIITQNGNMNLVQCYAKKLKWKALENGPCPLVAICNVLFLRGDLEIRPPDRQVVTFEYLVERLGDYLLNHGPSTTSTTTATTTTTNHQDKPSSTPASPNDDDNTNMIRTKSSAQSSTQEYVLTYRYNLDAALSILPNLQTGLDVNVRFSSIRDFEPTAELAMFDLFDVDLFHGWVVDPQDEETYRVVAEKCGSYNAVVECVVRADTLNDKKDWTQEDEIQMHEGLVASSFLDDTATQLTYYGLQQLADTVTPNKPFVFFRNNHFSTLLKHPDSSGLFMLVTDSGLVSQRSVVWESLGDIDQGSSEFFDGAFCKPKMIQDIPENVGNGGDTELDYALALSLQQQEITTANESRRQQAAERDHQLRQQHEQRHQQQQQQQQRWQQEHDATTTSMKRKSKQNCVIS</sequence>
<feature type="region of interest" description="Disordered" evidence="1">
    <location>
        <begin position="162"/>
        <end position="204"/>
    </location>
</feature>
<dbReference type="InterPro" id="IPR033979">
    <property type="entry name" value="MINDY_domain"/>
</dbReference>
<feature type="compositionally biased region" description="Low complexity" evidence="1">
    <location>
        <begin position="464"/>
        <end position="473"/>
    </location>
</feature>
<feature type="compositionally biased region" description="Polar residues" evidence="1">
    <location>
        <begin position="27"/>
        <end position="38"/>
    </location>
</feature>
<dbReference type="EMBL" id="LK023321">
    <property type="protein sequence ID" value="CDS06687.1"/>
    <property type="molecule type" value="Genomic_DNA"/>
</dbReference>
<organism evidence="3">
    <name type="scientific">Lichtheimia ramosa</name>
    <dbReference type="NCBI Taxonomy" id="688394"/>
    <lineage>
        <taxon>Eukaryota</taxon>
        <taxon>Fungi</taxon>
        <taxon>Fungi incertae sedis</taxon>
        <taxon>Mucoromycota</taxon>
        <taxon>Mucoromycotina</taxon>
        <taxon>Mucoromycetes</taxon>
        <taxon>Mucorales</taxon>
        <taxon>Lichtheimiaceae</taxon>
        <taxon>Lichtheimia</taxon>
    </lineage>
</organism>
<feature type="compositionally biased region" description="Low complexity" evidence="1">
    <location>
        <begin position="165"/>
        <end position="177"/>
    </location>
</feature>
<dbReference type="GO" id="GO:0005829">
    <property type="term" value="C:cytosol"/>
    <property type="evidence" value="ECO:0007669"/>
    <property type="project" value="TreeGrafter"/>
</dbReference>
<dbReference type="GO" id="GO:0071108">
    <property type="term" value="P:protein K48-linked deubiquitination"/>
    <property type="evidence" value="ECO:0007669"/>
    <property type="project" value="TreeGrafter"/>
</dbReference>
<feature type="domain" description="MINDY deubiquitinase" evidence="2">
    <location>
        <begin position="73"/>
        <end position="403"/>
    </location>
</feature>
<feature type="region of interest" description="Disordered" evidence="1">
    <location>
        <begin position="439"/>
        <end position="495"/>
    </location>
</feature>
<name>A0A077WJB0_9FUNG</name>
<dbReference type="InterPro" id="IPR007518">
    <property type="entry name" value="MINDY"/>
</dbReference>
<dbReference type="PANTHER" id="PTHR18063:SF6">
    <property type="entry name" value="UBIQUITIN CARBOXYL-TERMINAL HYDROLASE"/>
    <property type="match status" value="1"/>
</dbReference>
<reference evidence="3" key="1">
    <citation type="journal article" date="2014" name="Genome Announc.">
        <title>De novo whole-genome sequence and genome annotation of Lichtheimia ramosa.</title>
        <authorList>
            <person name="Linde J."/>
            <person name="Schwartze V."/>
            <person name="Binder U."/>
            <person name="Lass-Florl C."/>
            <person name="Voigt K."/>
            <person name="Horn F."/>
        </authorList>
    </citation>
    <scope>NUCLEOTIDE SEQUENCE</scope>
    <source>
        <strain evidence="3">JMRC FSU:6197</strain>
    </source>
</reference>
<feature type="compositionally biased region" description="Polar residues" evidence="1">
    <location>
        <begin position="55"/>
        <end position="69"/>
    </location>
</feature>
<dbReference type="PANTHER" id="PTHR18063">
    <property type="entry name" value="NF-E2 INDUCIBLE PROTEIN"/>
    <property type="match status" value="1"/>
</dbReference>
<evidence type="ECO:0000259" key="2">
    <source>
        <dbReference type="Pfam" id="PF04424"/>
    </source>
</evidence>
<dbReference type="GO" id="GO:1990380">
    <property type="term" value="F:K48-linked deubiquitinase activity"/>
    <property type="evidence" value="ECO:0007669"/>
    <property type="project" value="InterPro"/>
</dbReference>
<accession>A0A077WJB0</accession>
<dbReference type="GO" id="GO:0016807">
    <property type="term" value="F:cysteine-type carboxypeptidase activity"/>
    <property type="evidence" value="ECO:0007669"/>
    <property type="project" value="TreeGrafter"/>
</dbReference>
<dbReference type="AlphaFoldDB" id="A0A077WJB0"/>
<feature type="compositionally biased region" description="Basic and acidic residues" evidence="1">
    <location>
        <begin position="442"/>
        <end position="463"/>
    </location>
</feature>
<gene>
    <name evidence="3" type="ORF">LRAMOSA09214</name>
</gene>
<dbReference type="OrthoDB" id="10261212at2759"/>
<dbReference type="Pfam" id="PF04424">
    <property type="entry name" value="MINDY_DUB"/>
    <property type="match status" value="1"/>
</dbReference>
<feature type="region of interest" description="Disordered" evidence="1">
    <location>
        <begin position="1"/>
        <end position="71"/>
    </location>
</feature>
<evidence type="ECO:0000256" key="1">
    <source>
        <dbReference type="SAM" id="MobiDB-lite"/>
    </source>
</evidence>
<protein>
    <recommendedName>
        <fullName evidence="2">MINDY deubiquitinase domain-containing protein</fullName>
    </recommendedName>
</protein>
<dbReference type="GO" id="GO:0071944">
    <property type="term" value="C:cell periphery"/>
    <property type="evidence" value="ECO:0007669"/>
    <property type="project" value="TreeGrafter"/>
</dbReference>
<dbReference type="GO" id="GO:0004843">
    <property type="term" value="F:cysteine-type deubiquitinase activity"/>
    <property type="evidence" value="ECO:0007669"/>
    <property type="project" value="InterPro"/>
</dbReference>
<feature type="compositionally biased region" description="Basic and acidic residues" evidence="1">
    <location>
        <begin position="43"/>
        <end position="53"/>
    </location>
</feature>